<evidence type="ECO:0000313" key="1">
    <source>
        <dbReference type="EMBL" id="KAJ1361170.1"/>
    </source>
</evidence>
<dbReference type="EMBL" id="JAHQIW010004126">
    <property type="protein sequence ID" value="KAJ1361170.1"/>
    <property type="molecule type" value="Genomic_DNA"/>
</dbReference>
<accession>A0AAD5MMC1</accession>
<dbReference type="AlphaFoldDB" id="A0AAD5MMC1"/>
<name>A0AAD5MMC1_PARTN</name>
<dbReference type="Proteomes" id="UP001196413">
    <property type="component" value="Unassembled WGS sequence"/>
</dbReference>
<comment type="caution">
    <text evidence="1">The sequence shown here is derived from an EMBL/GenBank/DDBJ whole genome shotgun (WGS) entry which is preliminary data.</text>
</comment>
<evidence type="ECO:0000313" key="2">
    <source>
        <dbReference type="Proteomes" id="UP001196413"/>
    </source>
</evidence>
<gene>
    <name evidence="1" type="ORF">KIN20_020363</name>
</gene>
<keyword evidence="2" id="KW-1185">Reference proteome</keyword>
<protein>
    <submittedName>
        <fullName evidence="1">Uncharacterized protein</fullName>
    </submittedName>
</protein>
<organism evidence="1 2">
    <name type="scientific">Parelaphostrongylus tenuis</name>
    <name type="common">Meningeal worm</name>
    <dbReference type="NCBI Taxonomy" id="148309"/>
    <lineage>
        <taxon>Eukaryota</taxon>
        <taxon>Metazoa</taxon>
        <taxon>Ecdysozoa</taxon>
        <taxon>Nematoda</taxon>
        <taxon>Chromadorea</taxon>
        <taxon>Rhabditida</taxon>
        <taxon>Rhabditina</taxon>
        <taxon>Rhabditomorpha</taxon>
        <taxon>Strongyloidea</taxon>
        <taxon>Metastrongylidae</taxon>
        <taxon>Parelaphostrongylus</taxon>
    </lineage>
</organism>
<proteinExistence type="predicted"/>
<sequence length="73" mass="8431">MSTIRCCRPLPYRPTTLLLLAAHENDTKKPANTISALVLQRNIMIKLIPTVIRRYDPQKDRQPLISSIDEPYQ</sequence>
<reference evidence="1" key="1">
    <citation type="submission" date="2021-06" db="EMBL/GenBank/DDBJ databases">
        <title>Parelaphostrongylus tenuis whole genome reference sequence.</title>
        <authorList>
            <person name="Garwood T.J."/>
            <person name="Larsen P.A."/>
            <person name="Fountain-Jones N.M."/>
            <person name="Garbe J.R."/>
            <person name="Macchietto M.G."/>
            <person name="Kania S.A."/>
            <person name="Gerhold R.W."/>
            <person name="Richards J.E."/>
            <person name="Wolf T.M."/>
        </authorList>
    </citation>
    <scope>NUCLEOTIDE SEQUENCE</scope>
    <source>
        <strain evidence="1">MNPRO001-30</strain>
        <tissue evidence="1">Meninges</tissue>
    </source>
</reference>